<evidence type="ECO:0000313" key="5">
    <source>
        <dbReference type="Proteomes" id="UP001195963"/>
    </source>
</evidence>
<dbReference type="Proteomes" id="UP001195963">
    <property type="component" value="Unassembled WGS sequence"/>
</dbReference>
<dbReference type="PANTHER" id="PTHR30329">
    <property type="entry name" value="STATOR ELEMENT OF FLAGELLAR MOTOR COMPLEX"/>
    <property type="match status" value="1"/>
</dbReference>
<dbReference type="Gene3D" id="3.30.1330.60">
    <property type="entry name" value="OmpA-like domain"/>
    <property type="match status" value="1"/>
</dbReference>
<feature type="chain" id="PRO_5047173555" evidence="2">
    <location>
        <begin position="24"/>
        <end position="190"/>
    </location>
</feature>
<evidence type="ECO:0000256" key="1">
    <source>
        <dbReference type="PROSITE-ProRule" id="PRU00473"/>
    </source>
</evidence>
<dbReference type="InterPro" id="IPR050330">
    <property type="entry name" value="Bact_OuterMem_StrucFunc"/>
</dbReference>
<dbReference type="SUPFAM" id="SSF103647">
    <property type="entry name" value="TSP type-3 repeat"/>
    <property type="match status" value="1"/>
</dbReference>
<dbReference type="PROSITE" id="PS51123">
    <property type="entry name" value="OMPA_2"/>
    <property type="match status" value="1"/>
</dbReference>
<dbReference type="InterPro" id="IPR028974">
    <property type="entry name" value="TSP_type-3_rpt"/>
</dbReference>
<proteinExistence type="predicted"/>
<sequence>MIKRAVVCFILSIGLLFCLSASAWTWTDSDGDGVPDAKDACPETKVGVTVRSNGCGAQVDTDRLCLPTLDEQLYPRTCTQATPLVLNFEFAQAEVMFIQWQVFTRIKRFLQEHDVNLCLLGHTDSVGAEAGNVALSHLRALNVKRILVDDLGFNPDRFQVMGMADTHPVASNDFPEGRAMNRRVELFVEP</sequence>
<dbReference type="InterPro" id="IPR006665">
    <property type="entry name" value="OmpA-like"/>
</dbReference>
<feature type="signal peptide" evidence="2">
    <location>
        <begin position="1"/>
        <end position="23"/>
    </location>
</feature>
<keyword evidence="5" id="KW-1185">Reference proteome</keyword>
<name>A0ABS7E3Y1_9GAMM</name>
<keyword evidence="1" id="KW-0472">Membrane</keyword>
<evidence type="ECO:0000313" key="4">
    <source>
        <dbReference type="EMBL" id="MBW8184394.1"/>
    </source>
</evidence>
<protein>
    <submittedName>
        <fullName evidence="4">OmpA family protein</fullName>
    </submittedName>
</protein>
<reference evidence="4 5" key="1">
    <citation type="submission" date="2021-07" db="EMBL/GenBank/DDBJ databases">
        <title>Shewanella sp. nov, isolated from SCS.</title>
        <authorList>
            <person name="Cao W.R."/>
        </authorList>
    </citation>
    <scope>NUCLEOTIDE SEQUENCE [LARGE SCALE GENOMIC DNA]</scope>
    <source>
        <strain evidence="4 5">NR704-98</strain>
    </source>
</reference>
<keyword evidence="2" id="KW-0732">Signal</keyword>
<accession>A0ABS7E3Y1</accession>
<dbReference type="Pfam" id="PF00691">
    <property type="entry name" value="OmpA"/>
    <property type="match status" value="1"/>
</dbReference>
<dbReference type="CDD" id="cd07185">
    <property type="entry name" value="OmpA_C-like"/>
    <property type="match status" value="1"/>
</dbReference>
<evidence type="ECO:0000256" key="2">
    <source>
        <dbReference type="SAM" id="SignalP"/>
    </source>
</evidence>
<dbReference type="EMBL" id="JAHZST010000007">
    <property type="protein sequence ID" value="MBW8184394.1"/>
    <property type="molecule type" value="Genomic_DNA"/>
</dbReference>
<feature type="domain" description="OmpA-like" evidence="3">
    <location>
        <begin position="75"/>
        <end position="190"/>
    </location>
</feature>
<comment type="caution">
    <text evidence="4">The sequence shown here is derived from an EMBL/GenBank/DDBJ whole genome shotgun (WGS) entry which is preliminary data.</text>
</comment>
<dbReference type="SUPFAM" id="SSF103088">
    <property type="entry name" value="OmpA-like"/>
    <property type="match status" value="1"/>
</dbReference>
<dbReference type="RefSeq" id="WP_220109914.1">
    <property type="nucleotide sequence ID" value="NZ_JAHZST010000007.1"/>
</dbReference>
<dbReference type="InterPro" id="IPR036737">
    <property type="entry name" value="OmpA-like_sf"/>
</dbReference>
<gene>
    <name evidence="4" type="ORF">K0625_11980</name>
</gene>
<dbReference type="PANTHER" id="PTHR30329:SF20">
    <property type="entry name" value="EXPORTED PROTEIN"/>
    <property type="match status" value="1"/>
</dbReference>
<organism evidence="4 5">
    <name type="scientific">Shewanella nanhaiensis</name>
    <dbReference type="NCBI Taxonomy" id="2864872"/>
    <lineage>
        <taxon>Bacteria</taxon>
        <taxon>Pseudomonadati</taxon>
        <taxon>Pseudomonadota</taxon>
        <taxon>Gammaproteobacteria</taxon>
        <taxon>Alteromonadales</taxon>
        <taxon>Shewanellaceae</taxon>
        <taxon>Shewanella</taxon>
    </lineage>
</organism>
<evidence type="ECO:0000259" key="3">
    <source>
        <dbReference type="PROSITE" id="PS51123"/>
    </source>
</evidence>